<protein>
    <recommendedName>
        <fullName evidence="12">Fucosyltransferase</fullName>
        <ecNumber evidence="12">2.4.1.-</ecNumber>
    </recommendedName>
</protein>
<feature type="domain" description="Fucosyltransferase N-terminal" evidence="15">
    <location>
        <begin position="110"/>
        <end position="191"/>
    </location>
</feature>
<keyword evidence="11" id="KW-0325">Glycoprotein</keyword>
<dbReference type="Pfam" id="PF17039">
    <property type="entry name" value="Glyco_tran_10_N"/>
    <property type="match status" value="1"/>
</dbReference>
<evidence type="ECO:0000313" key="17">
    <source>
        <dbReference type="WBParaSite" id="PSAMB.scaffold1444size31489.g13255.t1"/>
    </source>
</evidence>
<keyword evidence="6 12" id="KW-0812">Transmembrane</keyword>
<feature type="chain" id="PRO_5037414701" description="Fucosyltransferase" evidence="13">
    <location>
        <begin position="32"/>
        <end position="407"/>
    </location>
</feature>
<evidence type="ECO:0000256" key="5">
    <source>
        <dbReference type="ARBA" id="ARBA00022679"/>
    </source>
</evidence>
<dbReference type="FunFam" id="3.40.50.11660:FF:000004">
    <property type="entry name" value="Glycoprotein 3-alpha-L-fucosyltransferase A"/>
    <property type="match status" value="1"/>
</dbReference>
<organism evidence="16 17">
    <name type="scientific">Plectus sambesii</name>
    <dbReference type="NCBI Taxonomy" id="2011161"/>
    <lineage>
        <taxon>Eukaryota</taxon>
        <taxon>Metazoa</taxon>
        <taxon>Ecdysozoa</taxon>
        <taxon>Nematoda</taxon>
        <taxon>Chromadorea</taxon>
        <taxon>Plectida</taxon>
        <taxon>Plectina</taxon>
        <taxon>Plectoidea</taxon>
        <taxon>Plectidae</taxon>
        <taxon>Plectus</taxon>
    </lineage>
</organism>
<dbReference type="WBParaSite" id="PSAMB.scaffold1444size31489.g13255.t1">
    <property type="protein sequence ID" value="PSAMB.scaffold1444size31489.g13255.t1"/>
    <property type="gene ID" value="PSAMB.scaffold1444size31489.g13255"/>
</dbReference>
<dbReference type="Proteomes" id="UP000887566">
    <property type="component" value="Unplaced"/>
</dbReference>
<evidence type="ECO:0000256" key="2">
    <source>
        <dbReference type="ARBA" id="ARBA00004922"/>
    </source>
</evidence>
<comment type="pathway">
    <text evidence="2">Protein modification; protein glycosylation.</text>
</comment>
<keyword evidence="8" id="KW-1133">Transmembrane helix</keyword>
<evidence type="ECO:0000256" key="1">
    <source>
        <dbReference type="ARBA" id="ARBA00004447"/>
    </source>
</evidence>
<dbReference type="GO" id="GO:0032580">
    <property type="term" value="C:Golgi cisterna membrane"/>
    <property type="evidence" value="ECO:0007669"/>
    <property type="project" value="UniProtKB-SubCell"/>
</dbReference>
<evidence type="ECO:0000256" key="13">
    <source>
        <dbReference type="SAM" id="SignalP"/>
    </source>
</evidence>
<dbReference type="Pfam" id="PF00852">
    <property type="entry name" value="Glyco_transf_10"/>
    <property type="match status" value="1"/>
</dbReference>
<comment type="similarity">
    <text evidence="3 12">Belongs to the glycosyltransferase 10 family.</text>
</comment>
<evidence type="ECO:0000256" key="6">
    <source>
        <dbReference type="ARBA" id="ARBA00022692"/>
    </source>
</evidence>
<accession>A0A914V1C1</accession>
<evidence type="ECO:0000256" key="4">
    <source>
        <dbReference type="ARBA" id="ARBA00022676"/>
    </source>
</evidence>
<comment type="subcellular location">
    <subcellularLocation>
        <location evidence="1 12">Golgi apparatus</location>
        <location evidence="1 12">Golgi stack membrane</location>
        <topology evidence="1 12">Single-pass type II membrane protein</topology>
    </subcellularLocation>
</comment>
<dbReference type="SUPFAM" id="SSF53756">
    <property type="entry name" value="UDP-Glycosyltransferase/glycogen phosphorylase"/>
    <property type="match status" value="1"/>
</dbReference>
<evidence type="ECO:0000256" key="7">
    <source>
        <dbReference type="ARBA" id="ARBA00022968"/>
    </source>
</evidence>
<feature type="signal peptide" evidence="13">
    <location>
        <begin position="1"/>
        <end position="31"/>
    </location>
</feature>
<keyword evidence="4 12" id="KW-0328">Glycosyltransferase</keyword>
<keyword evidence="9 12" id="KW-0333">Golgi apparatus</keyword>
<proteinExistence type="inferred from homology"/>
<name>A0A914V1C1_9BILA</name>
<dbReference type="PANTHER" id="PTHR48438">
    <property type="entry name" value="ALPHA-(1,3)-FUCOSYLTRANSFERASE C-RELATED"/>
    <property type="match status" value="1"/>
</dbReference>
<reference evidence="17" key="1">
    <citation type="submission" date="2022-11" db="UniProtKB">
        <authorList>
            <consortium name="WormBaseParasite"/>
        </authorList>
    </citation>
    <scope>IDENTIFICATION</scope>
</reference>
<evidence type="ECO:0000256" key="9">
    <source>
        <dbReference type="ARBA" id="ARBA00023034"/>
    </source>
</evidence>
<dbReference type="GO" id="GO:0008417">
    <property type="term" value="F:fucosyltransferase activity"/>
    <property type="evidence" value="ECO:0007669"/>
    <property type="project" value="InterPro"/>
</dbReference>
<dbReference type="EC" id="2.4.1.-" evidence="12"/>
<keyword evidence="7" id="KW-0735">Signal-anchor</keyword>
<evidence type="ECO:0000313" key="16">
    <source>
        <dbReference type="Proteomes" id="UP000887566"/>
    </source>
</evidence>
<dbReference type="InterPro" id="IPR031481">
    <property type="entry name" value="Glyco_tran_10_N"/>
</dbReference>
<keyword evidence="16" id="KW-1185">Reference proteome</keyword>
<evidence type="ECO:0000259" key="14">
    <source>
        <dbReference type="Pfam" id="PF00852"/>
    </source>
</evidence>
<evidence type="ECO:0000256" key="12">
    <source>
        <dbReference type="RuleBase" id="RU003832"/>
    </source>
</evidence>
<dbReference type="Gene3D" id="3.40.50.11660">
    <property type="entry name" value="Glycosyl transferase family 10, C-terminal domain"/>
    <property type="match status" value="1"/>
</dbReference>
<dbReference type="InterPro" id="IPR038577">
    <property type="entry name" value="GT10-like_C_sf"/>
</dbReference>
<dbReference type="PANTHER" id="PTHR48438:SF1">
    <property type="entry name" value="ALPHA-(1,3)-FUCOSYLTRANSFERASE C-RELATED"/>
    <property type="match status" value="1"/>
</dbReference>
<sequence length="407" mass="47239">MRVTLRKTFLFLYLLLCLMFMALNLFGKISPTNDETDSNDYSTTTYKYMILNFFKRAASHKRQLALFPEDSQKTDRILEQLLYVPDRLAWHPVKIYLPQGANGVSLGVKEFQDQNCRVKNCFITTDRADAAVANVVFYRNSMSPMSERPPGQLWILQLLENPEYTGALPHANRAINYTATYRWDSDLVTPYERWTPLADVPSDQRLLPSSPKLRRKSNYAAGKSKLVAWFVSHCQTSNNRLGFAKELSKHISVDIYGSCSSQSCDRLSDTCWKRLDEDYKFYLAFENSNCQDYVTEKYFVNGLQYDVIPIVMGPPRTFYEKISPPHSFIHINDFKSPEELATYLHYLDKNDSAFNAYFAWKGSGQFINTKFWCRLCALVQNPKPKVAENLDNWWKRSDICNNAQTWT</sequence>
<feature type="domain" description="Fucosyltransferase C-terminal" evidence="14">
    <location>
        <begin position="222"/>
        <end position="393"/>
    </location>
</feature>
<evidence type="ECO:0000256" key="11">
    <source>
        <dbReference type="ARBA" id="ARBA00023180"/>
    </source>
</evidence>
<evidence type="ECO:0000259" key="15">
    <source>
        <dbReference type="Pfam" id="PF17039"/>
    </source>
</evidence>
<dbReference type="InterPro" id="IPR001503">
    <property type="entry name" value="Glyco_trans_10"/>
</dbReference>
<evidence type="ECO:0000256" key="10">
    <source>
        <dbReference type="ARBA" id="ARBA00023136"/>
    </source>
</evidence>
<evidence type="ECO:0000256" key="3">
    <source>
        <dbReference type="ARBA" id="ARBA00008919"/>
    </source>
</evidence>
<dbReference type="AlphaFoldDB" id="A0A914V1C1"/>
<evidence type="ECO:0000256" key="8">
    <source>
        <dbReference type="ARBA" id="ARBA00022989"/>
    </source>
</evidence>
<dbReference type="InterPro" id="IPR055270">
    <property type="entry name" value="Glyco_tran_10_C"/>
</dbReference>
<keyword evidence="5 12" id="KW-0808">Transferase</keyword>
<keyword evidence="13" id="KW-0732">Signal</keyword>
<keyword evidence="10" id="KW-0472">Membrane</keyword>